<dbReference type="GO" id="GO:0004177">
    <property type="term" value="F:aminopeptidase activity"/>
    <property type="evidence" value="ECO:0007669"/>
    <property type="project" value="UniProtKB-KW"/>
</dbReference>
<dbReference type="GO" id="GO:0006508">
    <property type="term" value="P:proteolysis"/>
    <property type="evidence" value="ECO:0007669"/>
    <property type="project" value="InterPro"/>
</dbReference>
<feature type="signal peptide" evidence="2">
    <location>
        <begin position="1"/>
        <end position="28"/>
    </location>
</feature>
<feature type="chain" id="PRO_5004113146" evidence="2">
    <location>
        <begin position="29"/>
        <end position="512"/>
    </location>
</feature>
<organism evidence="5 6">
    <name type="scientific">Arthrobacter crystallopoietes BAB-32</name>
    <dbReference type="NCBI Taxonomy" id="1246476"/>
    <lineage>
        <taxon>Bacteria</taxon>
        <taxon>Bacillati</taxon>
        <taxon>Actinomycetota</taxon>
        <taxon>Actinomycetes</taxon>
        <taxon>Micrococcales</taxon>
        <taxon>Micrococcaceae</taxon>
        <taxon>Crystallibacter</taxon>
    </lineage>
</organism>
<dbReference type="SUPFAM" id="SSF52025">
    <property type="entry name" value="PA domain"/>
    <property type="match status" value="1"/>
</dbReference>
<accession>N1UTE8</accession>
<dbReference type="AlphaFoldDB" id="N1UTE8"/>
<dbReference type="Gene3D" id="3.40.630.10">
    <property type="entry name" value="Zn peptidases"/>
    <property type="match status" value="2"/>
</dbReference>
<dbReference type="InterPro" id="IPR045175">
    <property type="entry name" value="M28_fam"/>
</dbReference>
<feature type="domain" description="PA" evidence="3">
    <location>
        <begin position="147"/>
        <end position="231"/>
    </location>
</feature>
<keyword evidence="2" id="KW-0732">Signal</keyword>
<dbReference type="InterPro" id="IPR007484">
    <property type="entry name" value="Peptidase_M28"/>
</dbReference>
<dbReference type="Gene3D" id="3.50.30.30">
    <property type="match status" value="1"/>
</dbReference>
<feature type="compositionally biased region" description="Basic and acidic residues" evidence="1">
    <location>
        <begin position="501"/>
        <end position="512"/>
    </location>
</feature>
<dbReference type="Pfam" id="PF02225">
    <property type="entry name" value="PA"/>
    <property type="match status" value="1"/>
</dbReference>
<dbReference type="Proteomes" id="UP000010729">
    <property type="component" value="Unassembled WGS sequence"/>
</dbReference>
<dbReference type="Pfam" id="PF04389">
    <property type="entry name" value="Peptidase_M28"/>
    <property type="match status" value="1"/>
</dbReference>
<gene>
    <name evidence="5" type="ORF">D477_013536</name>
</gene>
<keyword evidence="6" id="KW-1185">Reference proteome</keyword>
<feature type="region of interest" description="Disordered" evidence="1">
    <location>
        <begin position="478"/>
        <end position="512"/>
    </location>
</feature>
<dbReference type="InterPro" id="IPR003137">
    <property type="entry name" value="PA_domain"/>
</dbReference>
<dbReference type="InterPro" id="IPR046450">
    <property type="entry name" value="PA_dom_sf"/>
</dbReference>
<reference evidence="5 6" key="1">
    <citation type="journal article" date="2013" name="Genome Announc.">
        <title>Draft Genome Sequence of Arthrobacter crystallopoietes Strain BAB-32, Revealing Genes for Bioremediation.</title>
        <authorList>
            <person name="Joshi M.N."/>
            <person name="Pandit A.S."/>
            <person name="Sharma A."/>
            <person name="Pandya R.V."/>
            <person name="Desai S.M."/>
            <person name="Saxena A.K."/>
            <person name="Bagatharia S.B."/>
        </authorList>
    </citation>
    <scope>NUCLEOTIDE SEQUENCE [LARGE SCALE GENOMIC DNA]</scope>
    <source>
        <strain evidence="5 6">BAB-32</strain>
    </source>
</reference>
<evidence type="ECO:0000313" key="5">
    <source>
        <dbReference type="EMBL" id="EMY33691.1"/>
    </source>
</evidence>
<comment type="caution">
    <text evidence="5">The sequence shown here is derived from an EMBL/GenBank/DDBJ whole genome shotgun (WGS) entry which is preliminary data.</text>
</comment>
<dbReference type="EMBL" id="ANPE02000159">
    <property type="protein sequence ID" value="EMY33691.1"/>
    <property type="molecule type" value="Genomic_DNA"/>
</dbReference>
<evidence type="ECO:0000256" key="2">
    <source>
        <dbReference type="SAM" id="SignalP"/>
    </source>
</evidence>
<protein>
    <submittedName>
        <fullName evidence="5">Aminopeptidase Y</fullName>
    </submittedName>
</protein>
<dbReference type="OrthoDB" id="345880at2"/>
<keyword evidence="5" id="KW-0378">Hydrolase</keyword>
<sequence>MKHQRTTRAVAVSAVVLLALGLGGTAQAAPDITEKLRKAVKTDNVVGHLEELQEIAEANGGNRASGNPGYEAAAEYVEEQLRDAGYDPQRQYFDYQQFIEHSPAELQQVAPVETTYEIGTRFRTMEYSGAGDVTAAVTAVDVNFTDPAASTSGCEAADFEGFPAGNIALIQRGTCTFGEKAQAAAAAKAAGVIIFNQGNGEGRTDVLNGTLGEVTEPSIPAVGGDYALGVELAADPDTTVRIKVDGEVLDSTTFNILADTKGNADETVVVGAHFDSVAEGAGINDNGSGTAAVLETAIQLAKTKAAPENRVRFAFWGAEESGLIGSEYYVSELSEAEIAQHALNLNFDMVGSPNGVRFVYDGDGSEFGQAGPEGSAEIEKVFADYFASQGLASAETEYSGRSDYAPFIAAGIPAGGLFTGAEGTKTKGEAAIFGGTAGEAYDPCYHTACDDLSNIDEKLLGEMADAIVYATATFAEVQPHKGKGKGHEKGKGLGHNNGNHGHWDHQGHSEQR</sequence>
<dbReference type="RefSeq" id="WP_005269952.1">
    <property type="nucleotide sequence ID" value="NZ_ANPE02000159.1"/>
</dbReference>
<dbReference type="SUPFAM" id="SSF53187">
    <property type="entry name" value="Zn-dependent exopeptidases"/>
    <property type="match status" value="1"/>
</dbReference>
<keyword evidence="5" id="KW-0031">Aminopeptidase</keyword>
<evidence type="ECO:0000256" key="1">
    <source>
        <dbReference type="SAM" id="MobiDB-lite"/>
    </source>
</evidence>
<evidence type="ECO:0000313" key="6">
    <source>
        <dbReference type="Proteomes" id="UP000010729"/>
    </source>
</evidence>
<evidence type="ECO:0000259" key="3">
    <source>
        <dbReference type="Pfam" id="PF02225"/>
    </source>
</evidence>
<keyword evidence="5" id="KW-0645">Protease</keyword>
<proteinExistence type="predicted"/>
<dbReference type="PANTHER" id="PTHR12147:SF26">
    <property type="entry name" value="PEPTIDASE M28 DOMAIN-CONTAINING PROTEIN"/>
    <property type="match status" value="1"/>
</dbReference>
<evidence type="ECO:0000259" key="4">
    <source>
        <dbReference type="Pfam" id="PF04389"/>
    </source>
</evidence>
<feature type="domain" description="Peptidase M28" evidence="4">
    <location>
        <begin position="255"/>
        <end position="470"/>
    </location>
</feature>
<dbReference type="PANTHER" id="PTHR12147">
    <property type="entry name" value="METALLOPEPTIDASE M28 FAMILY MEMBER"/>
    <property type="match status" value="1"/>
</dbReference>
<name>N1UTE8_9MICC</name>
<dbReference type="GO" id="GO:0008235">
    <property type="term" value="F:metalloexopeptidase activity"/>
    <property type="evidence" value="ECO:0007669"/>
    <property type="project" value="InterPro"/>
</dbReference>